<dbReference type="GO" id="GO:0016209">
    <property type="term" value="F:antioxidant activity"/>
    <property type="evidence" value="ECO:0007669"/>
    <property type="project" value="InterPro"/>
</dbReference>
<dbReference type="Gene3D" id="3.40.30.10">
    <property type="entry name" value="Glutaredoxin"/>
    <property type="match status" value="1"/>
</dbReference>
<name>A0A7Y9JAJ0_9ACTN</name>
<dbReference type="InterPro" id="IPR000866">
    <property type="entry name" value="AhpC/TSA"/>
</dbReference>
<dbReference type="SUPFAM" id="SSF52833">
    <property type="entry name" value="Thioredoxin-like"/>
    <property type="match status" value="1"/>
</dbReference>
<evidence type="ECO:0000256" key="6">
    <source>
        <dbReference type="SAM" id="SignalP"/>
    </source>
</evidence>
<comment type="caution">
    <text evidence="8">The sequence shown here is derived from an EMBL/GenBank/DDBJ whole genome shotgun (WGS) entry which is preliminary data.</text>
</comment>
<evidence type="ECO:0000256" key="4">
    <source>
        <dbReference type="ARBA" id="ARBA00023157"/>
    </source>
</evidence>
<dbReference type="InterPro" id="IPR013766">
    <property type="entry name" value="Thioredoxin_domain"/>
</dbReference>
<protein>
    <submittedName>
        <fullName evidence="8">Thiol-disulfide isomerase/thioredoxin</fullName>
    </submittedName>
</protein>
<dbReference type="InterPro" id="IPR036249">
    <property type="entry name" value="Thioredoxin-like_sf"/>
</dbReference>
<keyword evidence="9" id="KW-1185">Reference proteome</keyword>
<reference evidence="8 9" key="1">
    <citation type="submission" date="2020-07" db="EMBL/GenBank/DDBJ databases">
        <title>Sequencing the genomes of 1000 actinobacteria strains.</title>
        <authorList>
            <person name="Klenk H.-P."/>
        </authorList>
    </citation>
    <scope>NUCLEOTIDE SEQUENCE [LARGE SCALE GENOMIC DNA]</scope>
    <source>
        <strain evidence="8 9">DSM 21350</strain>
    </source>
</reference>
<dbReference type="CDD" id="cd02966">
    <property type="entry name" value="TlpA_like_family"/>
    <property type="match status" value="1"/>
</dbReference>
<dbReference type="PANTHER" id="PTHR42852">
    <property type="entry name" value="THIOL:DISULFIDE INTERCHANGE PROTEIN DSBE"/>
    <property type="match status" value="1"/>
</dbReference>
<dbReference type="Pfam" id="PF00578">
    <property type="entry name" value="AhpC-TSA"/>
    <property type="match status" value="1"/>
</dbReference>
<dbReference type="InterPro" id="IPR050553">
    <property type="entry name" value="Thioredoxin_ResA/DsbE_sf"/>
</dbReference>
<feature type="chain" id="PRO_5031047590" evidence="6">
    <location>
        <begin position="26"/>
        <end position="185"/>
    </location>
</feature>
<keyword evidence="5" id="KW-0676">Redox-active center</keyword>
<gene>
    <name evidence="8" type="ORF">BJZ21_001234</name>
</gene>
<dbReference type="PANTHER" id="PTHR42852:SF6">
    <property type="entry name" value="THIOL:DISULFIDE INTERCHANGE PROTEIN DSBE"/>
    <property type="match status" value="1"/>
</dbReference>
<keyword evidence="2" id="KW-0201">Cytochrome c-type biogenesis</keyword>
<evidence type="ECO:0000313" key="8">
    <source>
        <dbReference type="EMBL" id="NYD41151.1"/>
    </source>
</evidence>
<evidence type="ECO:0000256" key="3">
    <source>
        <dbReference type="ARBA" id="ARBA00022968"/>
    </source>
</evidence>
<evidence type="ECO:0000256" key="2">
    <source>
        <dbReference type="ARBA" id="ARBA00022748"/>
    </source>
</evidence>
<evidence type="ECO:0000259" key="7">
    <source>
        <dbReference type="PROSITE" id="PS51352"/>
    </source>
</evidence>
<dbReference type="PROSITE" id="PS51352">
    <property type="entry name" value="THIOREDOXIN_2"/>
    <property type="match status" value="1"/>
</dbReference>
<dbReference type="Proteomes" id="UP000535511">
    <property type="component" value="Unassembled WGS sequence"/>
</dbReference>
<dbReference type="GO" id="GO:0030313">
    <property type="term" value="C:cell envelope"/>
    <property type="evidence" value="ECO:0007669"/>
    <property type="project" value="UniProtKB-SubCell"/>
</dbReference>
<feature type="signal peptide" evidence="6">
    <location>
        <begin position="1"/>
        <end position="25"/>
    </location>
</feature>
<evidence type="ECO:0000256" key="1">
    <source>
        <dbReference type="ARBA" id="ARBA00004196"/>
    </source>
</evidence>
<evidence type="ECO:0000313" key="9">
    <source>
        <dbReference type="Proteomes" id="UP000535511"/>
    </source>
</evidence>
<dbReference type="GO" id="GO:0017004">
    <property type="term" value="P:cytochrome complex assembly"/>
    <property type="evidence" value="ECO:0007669"/>
    <property type="project" value="UniProtKB-KW"/>
</dbReference>
<proteinExistence type="predicted"/>
<keyword evidence="4" id="KW-1015">Disulfide bond</keyword>
<keyword evidence="3" id="KW-0812">Transmembrane</keyword>
<comment type="subcellular location">
    <subcellularLocation>
        <location evidence="1">Cell envelope</location>
    </subcellularLocation>
</comment>
<accession>A0A7Y9JAJ0</accession>
<evidence type="ECO:0000256" key="5">
    <source>
        <dbReference type="ARBA" id="ARBA00023284"/>
    </source>
</evidence>
<dbReference type="AlphaFoldDB" id="A0A7Y9JAJ0"/>
<dbReference type="GO" id="GO:0016853">
    <property type="term" value="F:isomerase activity"/>
    <property type="evidence" value="ECO:0007669"/>
    <property type="project" value="UniProtKB-KW"/>
</dbReference>
<dbReference type="GO" id="GO:0016491">
    <property type="term" value="F:oxidoreductase activity"/>
    <property type="evidence" value="ECO:0007669"/>
    <property type="project" value="InterPro"/>
</dbReference>
<dbReference type="EMBL" id="JACCBG010000001">
    <property type="protein sequence ID" value="NYD41151.1"/>
    <property type="molecule type" value="Genomic_DNA"/>
</dbReference>
<dbReference type="PROSITE" id="PS51257">
    <property type="entry name" value="PROKAR_LIPOPROTEIN"/>
    <property type="match status" value="1"/>
</dbReference>
<keyword evidence="3" id="KW-0735">Signal-anchor</keyword>
<dbReference type="RefSeq" id="WP_179662939.1">
    <property type="nucleotide sequence ID" value="NZ_JACCBG010000001.1"/>
</dbReference>
<organism evidence="8 9">
    <name type="scientific">Nocardioides panaciterrulae</name>
    <dbReference type="NCBI Taxonomy" id="661492"/>
    <lineage>
        <taxon>Bacteria</taxon>
        <taxon>Bacillati</taxon>
        <taxon>Actinomycetota</taxon>
        <taxon>Actinomycetes</taxon>
        <taxon>Propionibacteriales</taxon>
        <taxon>Nocardioidaceae</taxon>
        <taxon>Nocardioides</taxon>
    </lineage>
</organism>
<feature type="domain" description="Thioredoxin" evidence="7">
    <location>
        <begin position="46"/>
        <end position="183"/>
    </location>
</feature>
<keyword evidence="6" id="KW-0732">Signal</keyword>
<sequence length="185" mass="19020">MRRLVRVTVLAGALAAALAGGTACSAGLETPASHSALGAGAEVFPAGERAAAPQLRGTTLTGDELDLADLLGHGPVAVNVWASWCDPCRREMPVLARASSRVRVLGIDERDDRGAARAFAASRGAAYPSLSDADGTLLASLAMLPQNAVPSTLFLDERGRVAARVVGPVDADVLRRVLRRLGGSS</sequence>
<keyword evidence="8" id="KW-0413">Isomerase</keyword>